<feature type="compositionally biased region" description="Polar residues" evidence="10">
    <location>
        <begin position="555"/>
        <end position="566"/>
    </location>
</feature>
<evidence type="ECO:0000256" key="1">
    <source>
        <dbReference type="ARBA" id="ARBA00012513"/>
    </source>
</evidence>
<evidence type="ECO:0000256" key="4">
    <source>
        <dbReference type="ARBA" id="ARBA00022741"/>
    </source>
</evidence>
<proteinExistence type="inferred from homology"/>
<dbReference type="PANTHER" id="PTHR11042:SF138">
    <property type="entry name" value="SERINE_THREONINE-PROTEIN KINASE IKS1-RELATED"/>
    <property type="match status" value="1"/>
</dbReference>
<evidence type="ECO:0000256" key="2">
    <source>
        <dbReference type="ARBA" id="ARBA00022527"/>
    </source>
</evidence>
<dbReference type="SMART" id="SM00220">
    <property type="entry name" value="S_TKc"/>
    <property type="match status" value="1"/>
</dbReference>
<evidence type="ECO:0000313" key="13">
    <source>
        <dbReference type="EMBL" id="KAF2760335.1"/>
    </source>
</evidence>
<evidence type="ECO:0000259" key="12">
    <source>
        <dbReference type="PROSITE" id="PS50011"/>
    </source>
</evidence>
<evidence type="ECO:0000256" key="11">
    <source>
        <dbReference type="SAM" id="Phobius"/>
    </source>
</evidence>
<feature type="region of interest" description="Disordered" evidence="10">
    <location>
        <begin position="577"/>
        <end position="596"/>
    </location>
</feature>
<dbReference type="PANTHER" id="PTHR11042">
    <property type="entry name" value="EUKARYOTIC TRANSLATION INITIATION FACTOR 2-ALPHA KINASE EIF2-ALPHA KINASE -RELATED"/>
    <property type="match status" value="1"/>
</dbReference>
<dbReference type="InterPro" id="IPR050339">
    <property type="entry name" value="CC_SR_Kinase"/>
</dbReference>
<gene>
    <name evidence="13" type="ORF">EJ05DRAFT_492103</name>
</gene>
<dbReference type="Gene3D" id="3.30.200.20">
    <property type="entry name" value="Phosphorylase Kinase, domain 1"/>
    <property type="match status" value="1"/>
</dbReference>
<dbReference type="GO" id="GO:0005737">
    <property type="term" value="C:cytoplasm"/>
    <property type="evidence" value="ECO:0007669"/>
    <property type="project" value="TreeGrafter"/>
</dbReference>
<dbReference type="GO" id="GO:0005634">
    <property type="term" value="C:nucleus"/>
    <property type="evidence" value="ECO:0007669"/>
    <property type="project" value="TreeGrafter"/>
</dbReference>
<feature type="compositionally biased region" description="Polar residues" evidence="10">
    <location>
        <begin position="509"/>
        <end position="530"/>
    </location>
</feature>
<evidence type="ECO:0000256" key="5">
    <source>
        <dbReference type="ARBA" id="ARBA00022777"/>
    </source>
</evidence>
<dbReference type="EMBL" id="ML996568">
    <property type="protein sequence ID" value="KAF2760335.1"/>
    <property type="molecule type" value="Genomic_DNA"/>
</dbReference>
<keyword evidence="4" id="KW-0547">Nucleotide-binding</keyword>
<dbReference type="GO" id="GO:0005524">
    <property type="term" value="F:ATP binding"/>
    <property type="evidence" value="ECO:0007669"/>
    <property type="project" value="UniProtKB-KW"/>
</dbReference>
<feature type="domain" description="Protein kinase" evidence="12">
    <location>
        <begin position="167"/>
        <end position="494"/>
    </location>
</feature>
<dbReference type="AlphaFoldDB" id="A0A6A6WCN7"/>
<feature type="region of interest" description="Disordered" evidence="10">
    <location>
        <begin position="505"/>
        <end position="570"/>
    </location>
</feature>
<dbReference type="InterPro" id="IPR008271">
    <property type="entry name" value="Ser/Thr_kinase_AS"/>
</dbReference>
<dbReference type="RefSeq" id="XP_033602786.1">
    <property type="nucleotide sequence ID" value="XM_033746020.1"/>
</dbReference>
<keyword evidence="6" id="KW-0067">ATP-binding</keyword>
<dbReference type="InterPro" id="IPR011009">
    <property type="entry name" value="Kinase-like_dom_sf"/>
</dbReference>
<dbReference type="PROSITE" id="PS00108">
    <property type="entry name" value="PROTEIN_KINASE_ST"/>
    <property type="match status" value="1"/>
</dbReference>
<accession>A0A6A6WCN7</accession>
<sequence length="712" mass="79349">MAETPPQRNLSLVPYLPAESRQIVLRHGSAVVVFDQRSKQLSLRDASRSDAVELSDCPYCHRPLREEPDPEVYHDNEHEADTTPAPGFVNPEYFRMLQSSAPGSTTSTRPPSPVKRIRQPVVESDDYTRTPPAEAEFIGSAPAPQTTPASQNISTEAFSQGYFKTFFVEEKELGRGGKGVVLLVRHVLDGVSLGHFACKRVPVGDDHEWLRKVLIEVQVLQNLSHQNLVSYRHIWLEDWQLSSFGPRVPCAFILQQYCNAGDLYKYIAGPTKTTLSPQELKDRRRRHSKGQLEFPLDSTVPKRLTFDEIVSFTRDITAGLHHLHTNRYIHRDLKPSNCLLQRTGLQSYKVLLSDFGEVQLVNVDRKSTGATGTISYCAPEVLRRDLSSGALGNFTTKSDIFSLGMIVHFMCFSRLPYRNADGLDEDNEDVDQLKAEIVEWAGFEEDHKNSRALPELLFKFLKRLLSLEPAQRPNTLEILKQFNRGTSADELPDFSGSFVAEDMEPRISSVDSPTGPSRQSSARKTPTRSTFVRPGPSKLRHSTVEPSRSPSPPSDNSVADSTTCGPENSGVVLRTHKATSRATSPHLPDEGPQRLLLPPPPTFTGRIYRFLEIPIVVFILKTSLFLAKAVSILNPCSTLSPNPWVTYPLLCVAALDFSFLKPHDGTSFGILNGSLVLLGVHVAALVVATYFGLLCSIRLPIWHEGPMYTDDM</sequence>
<dbReference type="Pfam" id="PF00069">
    <property type="entry name" value="Pkinase"/>
    <property type="match status" value="1"/>
</dbReference>
<evidence type="ECO:0000256" key="8">
    <source>
        <dbReference type="ARBA" id="ARBA00047899"/>
    </source>
</evidence>
<evidence type="ECO:0000256" key="7">
    <source>
        <dbReference type="ARBA" id="ARBA00037982"/>
    </source>
</evidence>
<evidence type="ECO:0000256" key="10">
    <source>
        <dbReference type="SAM" id="MobiDB-lite"/>
    </source>
</evidence>
<comment type="catalytic activity">
    <reaction evidence="9">
        <text>L-seryl-[protein] + ATP = O-phospho-L-seryl-[protein] + ADP + H(+)</text>
        <dbReference type="Rhea" id="RHEA:17989"/>
        <dbReference type="Rhea" id="RHEA-COMP:9863"/>
        <dbReference type="Rhea" id="RHEA-COMP:11604"/>
        <dbReference type="ChEBI" id="CHEBI:15378"/>
        <dbReference type="ChEBI" id="CHEBI:29999"/>
        <dbReference type="ChEBI" id="CHEBI:30616"/>
        <dbReference type="ChEBI" id="CHEBI:83421"/>
        <dbReference type="ChEBI" id="CHEBI:456216"/>
        <dbReference type="EC" id="2.7.11.1"/>
    </reaction>
</comment>
<comment type="catalytic activity">
    <reaction evidence="8">
        <text>L-threonyl-[protein] + ATP = O-phospho-L-threonyl-[protein] + ADP + H(+)</text>
        <dbReference type="Rhea" id="RHEA:46608"/>
        <dbReference type="Rhea" id="RHEA-COMP:11060"/>
        <dbReference type="Rhea" id="RHEA-COMP:11605"/>
        <dbReference type="ChEBI" id="CHEBI:15378"/>
        <dbReference type="ChEBI" id="CHEBI:30013"/>
        <dbReference type="ChEBI" id="CHEBI:30616"/>
        <dbReference type="ChEBI" id="CHEBI:61977"/>
        <dbReference type="ChEBI" id="CHEBI:456216"/>
        <dbReference type="EC" id="2.7.11.1"/>
    </reaction>
</comment>
<evidence type="ECO:0000313" key="14">
    <source>
        <dbReference type="Proteomes" id="UP000799437"/>
    </source>
</evidence>
<keyword evidence="11" id="KW-0812">Transmembrane</keyword>
<evidence type="ECO:0000256" key="9">
    <source>
        <dbReference type="ARBA" id="ARBA00048679"/>
    </source>
</evidence>
<keyword evidence="5 13" id="KW-0418">Kinase</keyword>
<evidence type="ECO:0000256" key="3">
    <source>
        <dbReference type="ARBA" id="ARBA00022679"/>
    </source>
</evidence>
<dbReference type="PROSITE" id="PS50011">
    <property type="entry name" value="PROTEIN_KINASE_DOM"/>
    <property type="match status" value="1"/>
</dbReference>
<dbReference type="Gene3D" id="1.10.510.10">
    <property type="entry name" value="Transferase(Phosphotransferase) domain 1"/>
    <property type="match status" value="1"/>
</dbReference>
<dbReference type="EC" id="2.7.11.1" evidence="1"/>
<dbReference type="CDD" id="cd00180">
    <property type="entry name" value="PKc"/>
    <property type="match status" value="1"/>
</dbReference>
<dbReference type="FunFam" id="3.30.200.20:FF:000306">
    <property type="entry name" value="IKS protein kinase"/>
    <property type="match status" value="1"/>
</dbReference>
<protein>
    <recommendedName>
        <fullName evidence="1">non-specific serine/threonine protein kinase</fullName>
        <ecNumber evidence="1">2.7.11.1</ecNumber>
    </recommendedName>
</protein>
<keyword evidence="3" id="KW-0808">Transferase</keyword>
<keyword evidence="14" id="KW-1185">Reference proteome</keyword>
<keyword evidence="11" id="KW-0472">Membrane</keyword>
<feature type="transmembrane region" description="Helical" evidence="11">
    <location>
        <begin position="675"/>
        <end position="702"/>
    </location>
</feature>
<dbReference type="InterPro" id="IPR000719">
    <property type="entry name" value="Prot_kinase_dom"/>
</dbReference>
<keyword evidence="11" id="KW-1133">Transmembrane helix</keyword>
<dbReference type="OrthoDB" id="1405469at2759"/>
<organism evidence="13 14">
    <name type="scientific">Pseudovirgaria hyperparasitica</name>
    <dbReference type="NCBI Taxonomy" id="470096"/>
    <lineage>
        <taxon>Eukaryota</taxon>
        <taxon>Fungi</taxon>
        <taxon>Dikarya</taxon>
        <taxon>Ascomycota</taxon>
        <taxon>Pezizomycotina</taxon>
        <taxon>Dothideomycetes</taxon>
        <taxon>Dothideomycetes incertae sedis</taxon>
        <taxon>Acrospermales</taxon>
        <taxon>Acrospermaceae</taxon>
        <taxon>Pseudovirgaria</taxon>
    </lineage>
</organism>
<comment type="similarity">
    <text evidence="7">Belongs to the protein kinase superfamily. Ser/Thr protein kinase family. GCN2 subfamily.</text>
</comment>
<reference evidence="13" key="1">
    <citation type="journal article" date="2020" name="Stud. Mycol.">
        <title>101 Dothideomycetes genomes: a test case for predicting lifestyles and emergence of pathogens.</title>
        <authorList>
            <person name="Haridas S."/>
            <person name="Albert R."/>
            <person name="Binder M."/>
            <person name="Bloem J."/>
            <person name="Labutti K."/>
            <person name="Salamov A."/>
            <person name="Andreopoulos B."/>
            <person name="Baker S."/>
            <person name="Barry K."/>
            <person name="Bills G."/>
            <person name="Bluhm B."/>
            <person name="Cannon C."/>
            <person name="Castanera R."/>
            <person name="Culley D."/>
            <person name="Daum C."/>
            <person name="Ezra D."/>
            <person name="Gonzalez J."/>
            <person name="Henrissat B."/>
            <person name="Kuo A."/>
            <person name="Liang C."/>
            <person name="Lipzen A."/>
            <person name="Lutzoni F."/>
            <person name="Magnuson J."/>
            <person name="Mondo S."/>
            <person name="Nolan M."/>
            <person name="Ohm R."/>
            <person name="Pangilinan J."/>
            <person name="Park H.-J."/>
            <person name="Ramirez L."/>
            <person name="Alfaro M."/>
            <person name="Sun H."/>
            <person name="Tritt A."/>
            <person name="Yoshinaga Y."/>
            <person name="Zwiers L.-H."/>
            <person name="Turgeon B."/>
            <person name="Goodwin S."/>
            <person name="Spatafora J."/>
            <person name="Crous P."/>
            <person name="Grigoriev I."/>
        </authorList>
    </citation>
    <scope>NUCLEOTIDE SEQUENCE</scope>
    <source>
        <strain evidence="13">CBS 121739</strain>
    </source>
</reference>
<dbReference type="Proteomes" id="UP000799437">
    <property type="component" value="Unassembled WGS sequence"/>
</dbReference>
<dbReference type="GO" id="GO:0004674">
    <property type="term" value="F:protein serine/threonine kinase activity"/>
    <property type="evidence" value="ECO:0007669"/>
    <property type="project" value="UniProtKB-KW"/>
</dbReference>
<evidence type="ECO:0000256" key="6">
    <source>
        <dbReference type="ARBA" id="ARBA00022840"/>
    </source>
</evidence>
<dbReference type="GeneID" id="54487074"/>
<name>A0A6A6WCN7_9PEZI</name>
<dbReference type="SUPFAM" id="SSF56112">
    <property type="entry name" value="Protein kinase-like (PK-like)"/>
    <property type="match status" value="1"/>
</dbReference>
<dbReference type="FunFam" id="1.10.510.10:FF:000699">
    <property type="entry name" value="Probable serine/threonine-protein kinase iksA"/>
    <property type="match status" value="1"/>
</dbReference>
<keyword evidence="2" id="KW-0723">Serine/threonine-protein kinase</keyword>